<dbReference type="InterPro" id="IPR041468">
    <property type="entry name" value="HTH_ParB/Spo0J"/>
</dbReference>
<comment type="caution">
    <text evidence="2">The sequence shown here is derived from an EMBL/GenBank/DDBJ whole genome shotgun (WGS) entry which is preliminary data.</text>
</comment>
<proteinExistence type="predicted"/>
<dbReference type="Gene3D" id="1.10.10.2830">
    <property type="match status" value="1"/>
</dbReference>
<name>A0ABV2SAT5_9GAMM</name>
<organism evidence="2 3">
    <name type="scientific">Endozoicomonas lisbonensis</name>
    <dbReference type="NCBI Taxonomy" id="3120522"/>
    <lineage>
        <taxon>Bacteria</taxon>
        <taxon>Pseudomonadati</taxon>
        <taxon>Pseudomonadota</taxon>
        <taxon>Gammaproteobacteria</taxon>
        <taxon>Oceanospirillales</taxon>
        <taxon>Endozoicomonadaceae</taxon>
        <taxon>Endozoicomonas</taxon>
    </lineage>
</organism>
<evidence type="ECO:0000313" key="3">
    <source>
        <dbReference type="Proteomes" id="UP001549366"/>
    </source>
</evidence>
<gene>
    <name evidence="2" type="ORF">V5J35_000064</name>
</gene>
<protein>
    <submittedName>
        <fullName evidence="2">ParB-like chromosome segregation protein Spo0J</fullName>
    </submittedName>
</protein>
<feature type="domain" description="ParB/Spo0J HTH" evidence="1">
    <location>
        <begin position="55"/>
        <end position="133"/>
    </location>
</feature>
<evidence type="ECO:0000259" key="1">
    <source>
        <dbReference type="Pfam" id="PF17762"/>
    </source>
</evidence>
<reference evidence="2 3" key="1">
    <citation type="submission" date="2024-06" db="EMBL/GenBank/DDBJ databases">
        <title>Genomic Encyclopedia of Type Strains, Phase V (KMG-V): Genome sequencing to study the core and pangenomes of soil and plant-associated prokaryotes.</title>
        <authorList>
            <person name="Whitman W."/>
        </authorList>
    </citation>
    <scope>NUCLEOTIDE SEQUENCE [LARGE SCALE GENOMIC DNA]</scope>
    <source>
        <strain evidence="2 3">NE40</strain>
    </source>
</reference>
<evidence type="ECO:0000313" key="2">
    <source>
        <dbReference type="EMBL" id="MET4754872.1"/>
    </source>
</evidence>
<dbReference type="Pfam" id="PF17762">
    <property type="entry name" value="HTH_ParB"/>
    <property type="match status" value="1"/>
</dbReference>
<dbReference type="EMBL" id="JBEWTB010000001">
    <property type="protein sequence ID" value="MET4754872.1"/>
    <property type="molecule type" value="Genomic_DNA"/>
</dbReference>
<dbReference type="SUPFAM" id="SSF109709">
    <property type="entry name" value="KorB DNA-binding domain-like"/>
    <property type="match status" value="1"/>
</dbReference>
<keyword evidence="3" id="KW-1185">Reference proteome</keyword>
<sequence>MNTLAMNTLAMNTRVKPLYNHFTLFCDAQEAVDYLKAGQGDIIRQSEAVAFAQDEGVKLAHLARELGKADYLVRQMARVGRSLVQPVKEMVLNPRLRLGFNHARVIAGYEPDEQEAIAREAIVRRKSVRDLEADRRGFDKRLDKQTERFYQQLSDRFFMATGLNITIVPDSDNKHAGQVMLRYKDLTEFDVIADKLGIDFSEC</sequence>
<accession>A0ABV2SAT5</accession>
<dbReference type="Proteomes" id="UP001549366">
    <property type="component" value="Unassembled WGS sequence"/>
</dbReference>